<dbReference type="PROSITE" id="PS50075">
    <property type="entry name" value="CARRIER"/>
    <property type="match status" value="1"/>
</dbReference>
<keyword evidence="6 7" id="KW-0275">Fatty acid biosynthesis</keyword>
<keyword evidence="2 7" id="KW-0444">Lipid biosynthesis</keyword>
<dbReference type="PANTHER" id="PTHR20863:SF76">
    <property type="entry name" value="CARRIER DOMAIN-CONTAINING PROTEIN"/>
    <property type="match status" value="1"/>
</dbReference>
<dbReference type="EMBL" id="CP097119">
    <property type="protein sequence ID" value="USS88868.1"/>
    <property type="molecule type" value="Genomic_DNA"/>
</dbReference>
<proteinExistence type="inferred from homology"/>
<evidence type="ECO:0000256" key="1">
    <source>
        <dbReference type="ARBA" id="ARBA00022450"/>
    </source>
</evidence>
<evidence type="ECO:0000259" key="8">
    <source>
        <dbReference type="PROSITE" id="PS50075"/>
    </source>
</evidence>
<comment type="pathway">
    <text evidence="7">Lipid metabolism; fatty acid biosynthesis.</text>
</comment>
<dbReference type="GO" id="GO:0009245">
    <property type="term" value="P:lipid A biosynthetic process"/>
    <property type="evidence" value="ECO:0007669"/>
    <property type="project" value="TreeGrafter"/>
</dbReference>
<accession>A0A9Q9E2S2</accession>
<dbReference type="RefSeq" id="WP_252766385.1">
    <property type="nucleotide sequence ID" value="NZ_CP097119.1"/>
</dbReference>
<dbReference type="Gene3D" id="1.10.1200.10">
    <property type="entry name" value="ACP-like"/>
    <property type="match status" value="1"/>
</dbReference>
<dbReference type="GO" id="GO:0000035">
    <property type="term" value="F:acyl binding"/>
    <property type="evidence" value="ECO:0007669"/>
    <property type="project" value="TreeGrafter"/>
</dbReference>
<keyword evidence="5 7" id="KW-0443">Lipid metabolism</keyword>
<keyword evidence="10" id="KW-1185">Reference proteome</keyword>
<evidence type="ECO:0000256" key="7">
    <source>
        <dbReference type="HAMAP-Rule" id="MF_01217"/>
    </source>
</evidence>
<dbReference type="InterPro" id="IPR009081">
    <property type="entry name" value="PP-bd_ACP"/>
</dbReference>
<dbReference type="InterPro" id="IPR003231">
    <property type="entry name" value="ACP"/>
</dbReference>
<comment type="PTM">
    <text evidence="7">4'-phosphopantetheine is transferred from CoA to a specific serine of apo-ACP by AcpS. This modification is essential for activity because fatty acids are bound in thioester linkage to the sulfhydryl of the prosthetic group.</text>
</comment>
<keyword evidence="1 7" id="KW-0596">Phosphopantetheine</keyword>
<dbReference type="SUPFAM" id="SSF47336">
    <property type="entry name" value="ACP-like"/>
    <property type="match status" value="1"/>
</dbReference>
<comment type="function">
    <text evidence="7">Carrier of the growing fatty acid chain in fatty acid biosynthesis.</text>
</comment>
<evidence type="ECO:0000256" key="2">
    <source>
        <dbReference type="ARBA" id="ARBA00022516"/>
    </source>
</evidence>
<dbReference type="Proteomes" id="UP001055911">
    <property type="component" value="Chromosome"/>
</dbReference>
<evidence type="ECO:0000256" key="4">
    <source>
        <dbReference type="ARBA" id="ARBA00022832"/>
    </source>
</evidence>
<dbReference type="NCBIfam" id="NF002150">
    <property type="entry name" value="PRK00982.1-4"/>
    <property type="match status" value="1"/>
</dbReference>
<dbReference type="GO" id="GO:0000036">
    <property type="term" value="F:acyl carrier activity"/>
    <property type="evidence" value="ECO:0007669"/>
    <property type="project" value="UniProtKB-UniRule"/>
</dbReference>
<dbReference type="HAMAP" id="MF_01217">
    <property type="entry name" value="Acyl_carrier"/>
    <property type="match status" value="1"/>
</dbReference>
<feature type="domain" description="Carrier" evidence="8">
    <location>
        <begin position="7"/>
        <end position="81"/>
    </location>
</feature>
<evidence type="ECO:0000256" key="6">
    <source>
        <dbReference type="ARBA" id="ARBA00023160"/>
    </source>
</evidence>
<comment type="similarity">
    <text evidence="7">Belongs to the acyl carrier protein (ACP) family.</text>
</comment>
<gene>
    <name evidence="7" type="primary">acpP</name>
    <name evidence="9" type="ORF">M3M40_05120</name>
</gene>
<dbReference type="Pfam" id="PF00550">
    <property type="entry name" value="PP-binding"/>
    <property type="match status" value="1"/>
</dbReference>
<feature type="modified residue" description="O-(pantetheine 4'-phosphoryl)serine" evidence="7">
    <location>
        <position position="43"/>
    </location>
</feature>
<sequence>MSETSKDQILAKIKEIVADQTDDVDVKDITLETNFKDGLDLDSLDIFEIVDALEDEYDIEIDGDEGIETVGQLVDYVDQQVNQAK</sequence>
<organism evidence="9 10">
    <name type="scientific">Fructilactobacillus cliffordii</name>
    <dbReference type="NCBI Taxonomy" id="2940299"/>
    <lineage>
        <taxon>Bacteria</taxon>
        <taxon>Bacillati</taxon>
        <taxon>Bacillota</taxon>
        <taxon>Bacilli</taxon>
        <taxon>Lactobacillales</taxon>
        <taxon>Lactobacillaceae</taxon>
        <taxon>Fructilactobacillus</taxon>
    </lineage>
</organism>
<name>A0A9Q9E2S2_9LACO</name>
<dbReference type="InterPro" id="IPR036736">
    <property type="entry name" value="ACP-like_sf"/>
</dbReference>
<evidence type="ECO:0000313" key="9">
    <source>
        <dbReference type="EMBL" id="USS88868.1"/>
    </source>
</evidence>
<keyword evidence="7" id="KW-0963">Cytoplasm</keyword>
<dbReference type="GO" id="GO:0016020">
    <property type="term" value="C:membrane"/>
    <property type="evidence" value="ECO:0007669"/>
    <property type="project" value="GOC"/>
</dbReference>
<evidence type="ECO:0000256" key="3">
    <source>
        <dbReference type="ARBA" id="ARBA00022553"/>
    </source>
</evidence>
<dbReference type="GO" id="GO:0005829">
    <property type="term" value="C:cytosol"/>
    <property type="evidence" value="ECO:0007669"/>
    <property type="project" value="TreeGrafter"/>
</dbReference>
<evidence type="ECO:0000256" key="5">
    <source>
        <dbReference type="ARBA" id="ARBA00023098"/>
    </source>
</evidence>
<dbReference type="PANTHER" id="PTHR20863">
    <property type="entry name" value="ACYL CARRIER PROTEIN"/>
    <property type="match status" value="1"/>
</dbReference>
<keyword evidence="4 7" id="KW-0276">Fatty acid metabolism</keyword>
<comment type="subcellular location">
    <subcellularLocation>
        <location evidence="7">Cytoplasm</location>
    </subcellularLocation>
</comment>
<evidence type="ECO:0000313" key="10">
    <source>
        <dbReference type="Proteomes" id="UP001055911"/>
    </source>
</evidence>
<dbReference type="AlphaFoldDB" id="A0A9Q9E2S2"/>
<keyword evidence="3 7" id="KW-0597">Phosphoprotein</keyword>
<protein>
    <recommendedName>
        <fullName evidence="7">Acyl carrier protein</fullName>
        <shortName evidence="7">ACP</shortName>
    </recommendedName>
</protein>
<reference evidence="9" key="1">
    <citation type="submission" date="2022-05" db="EMBL/GenBank/DDBJ databases">
        <authorList>
            <person name="Oliphant S.A."/>
            <person name="Watson-Haigh N.S."/>
            <person name="Sumby K.M."/>
            <person name="Gardner J.M."/>
            <person name="Jiranek V."/>
        </authorList>
    </citation>
    <scope>NUCLEOTIDE SEQUENCE</scope>
    <source>
        <strain evidence="9">KI4_B1</strain>
    </source>
</reference>